<dbReference type="Gene3D" id="3.30.450.270">
    <property type="match status" value="1"/>
</dbReference>
<dbReference type="PANTHER" id="PTHR43065">
    <property type="entry name" value="SENSOR HISTIDINE KINASE"/>
    <property type="match status" value="1"/>
</dbReference>
<dbReference type="SUPFAM" id="SSF55781">
    <property type="entry name" value="GAF domain-like"/>
    <property type="match status" value="2"/>
</dbReference>
<evidence type="ECO:0000256" key="2">
    <source>
        <dbReference type="ARBA" id="ARBA00022606"/>
    </source>
</evidence>
<name>A0A7X5UEC8_9GAMM</name>
<dbReference type="Gene3D" id="3.30.450.20">
    <property type="entry name" value="PAS domain"/>
    <property type="match status" value="2"/>
</dbReference>
<dbReference type="Proteomes" id="UP000490980">
    <property type="component" value="Unassembled WGS sequence"/>
</dbReference>
<evidence type="ECO:0000313" key="6">
    <source>
        <dbReference type="EMBL" id="NII08951.1"/>
    </source>
</evidence>
<dbReference type="InterPro" id="IPR013654">
    <property type="entry name" value="PAS_2"/>
</dbReference>
<evidence type="ECO:0000313" key="7">
    <source>
        <dbReference type="Proteomes" id="UP000490980"/>
    </source>
</evidence>
<feature type="domain" description="Phytochrome chromophore attachment site" evidence="5">
    <location>
        <begin position="138"/>
        <end position="290"/>
    </location>
</feature>
<dbReference type="InterPro" id="IPR013515">
    <property type="entry name" value="Phytochrome_cen-reg"/>
</dbReference>
<evidence type="ECO:0000256" key="4">
    <source>
        <dbReference type="ARBA" id="ARBA00023170"/>
    </source>
</evidence>
<evidence type="ECO:0000256" key="1">
    <source>
        <dbReference type="ARBA" id="ARBA00022543"/>
    </source>
</evidence>
<dbReference type="PANTHER" id="PTHR43065:SF42">
    <property type="entry name" value="TWO-COMPONENT SENSOR PPRA"/>
    <property type="match status" value="1"/>
</dbReference>
<dbReference type="InterPro" id="IPR043150">
    <property type="entry name" value="Phytochrome_PHY_sf"/>
</dbReference>
<dbReference type="SUPFAM" id="SSF55785">
    <property type="entry name" value="PYP-like sensor domain (PAS domain)"/>
    <property type="match status" value="2"/>
</dbReference>
<dbReference type="Pfam" id="PF08446">
    <property type="entry name" value="PAS_2"/>
    <property type="match status" value="1"/>
</dbReference>
<keyword evidence="2" id="KW-0716">Sensory transduction</keyword>
<keyword evidence="4" id="KW-0675">Receptor</keyword>
<keyword evidence="3" id="KW-0157">Chromophore</keyword>
<dbReference type="GO" id="GO:0009881">
    <property type="term" value="F:photoreceptor activity"/>
    <property type="evidence" value="ECO:0007669"/>
    <property type="project" value="UniProtKB-KW"/>
</dbReference>
<dbReference type="EMBL" id="JAARLZ010000017">
    <property type="protein sequence ID" value="NII08951.1"/>
    <property type="molecule type" value="Genomic_DNA"/>
</dbReference>
<dbReference type="PRINTS" id="PR01033">
    <property type="entry name" value="PHYTOCHROME"/>
</dbReference>
<accession>A0A7X5UEC8</accession>
<dbReference type="Gene3D" id="3.30.450.40">
    <property type="match status" value="1"/>
</dbReference>
<dbReference type="PROSITE" id="PS50046">
    <property type="entry name" value="PHYTOCHROME_2"/>
    <property type="match status" value="1"/>
</dbReference>
<proteinExistence type="predicted"/>
<reference evidence="6 7" key="1">
    <citation type="submission" date="2020-03" db="EMBL/GenBank/DDBJ databases">
        <authorList>
            <person name="Lai Q."/>
        </authorList>
    </citation>
    <scope>NUCLEOTIDE SEQUENCE [LARGE SCALE GENOMIC DNA]</scope>
    <source>
        <strain evidence="6 7">CCUG 25036</strain>
    </source>
</reference>
<dbReference type="InterPro" id="IPR035965">
    <property type="entry name" value="PAS-like_dom_sf"/>
</dbReference>
<evidence type="ECO:0000256" key="3">
    <source>
        <dbReference type="ARBA" id="ARBA00022991"/>
    </source>
</evidence>
<dbReference type="Pfam" id="PF01590">
    <property type="entry name" value="GAF"/>
    <property type="match status" value="1"/>
</dbReference>
<keyword evidence="7" id="KW-1185">Reference proteome</keyword>
<dbReference type="InterPro" id="IPR016132">
    <property type="entry name" value="Phyto_chromo_attachment"/>
</dbReference>
<dbReference type="AlphaFoldDB" id="A0A7X5UEC8"/>
<dbReference type="InterPro" id="IPR000014">
    <property type="entry name" value="PAS"/>
</dbReference>
<dbReference type="Pfam" id="PF00360">
    <property type="entry name" value="PHY"/>
    <property type="match status" value="1"/>
</dbReference>
<dbReference type="InterPro" id="IPR001294">
    <property type="entry name" value="Phytochrome"/>
</dbReference>
<evidence type="ECO:0000259" key="5">
    <source>
        <dbReference type="PROSITE" id="PS50046"/>
    </source>
</evidence>
<gene>
    <name evidence="6" type="ORF">HBF25_21420</name>
</gene>
<dbReference type="InterPro" id="IPR003018">
    <property type="entry name" value="GAF"/>
</dbReference>
<dbReference type="InterPro" id="IPR029016">
    <property type="entry name" value="GAF-like_dom_sf"/>
</dbReference>
<keyword evidence="1" id="KW-0600">Photoreceptor protein</keyword>
<organism evidence="6 7">
    <name type="scientific">Luteibacter anthropi</name>
    <dbReference type="NCBI Taxonomy" id="564369"/>
    <lineage>
        <taxon>Bacteria</taxon>
        <taxon>Pseudomonadati</taxon>
        <taxon>Pseudomonadota</taxon>
        <taxon>Gammaproteobacteria</taxon>
        <taxon>Lysobacterales</taxon>
        <taxon>Rhodanobacteraceae</taxon>
        <taxon>Luteibacter</taxon>
    </lineage>
</organism>
<dbReference type="SMART" id="SM00065">
    <property type="entry name" value="GAF"/>
    <property type="match status" value="1"/>
</dbReference>
<protein>
    <submittedName>
        <fullName evidence="6">GAF domain-containing protein</fullName>
    </submittedName>
</protein>
<dbReference type="Pfam" id="PF13426">
    <property type="entry name" value="PAS_9"/>
    <property type="match status" value="1"/>
</dbReference>
<sequence>MSELPDLTACDREPIHIPGSIQPHGVLLVVDAATHEILQASENANELLGVENDALKGAPLDDVLTLPLGLFDDDERPAHSAWVPVFFPHGRTDGTWHAAVHAYDTRWMIEIEPREAYFEDDPIRVAYDLARKLENDPNVERAATRVARVIRNVLGYDRVMVYRFDHDWHGEVVAEARRDDLEAYLGLHYPATDIPVQARALYLRNRVRQISDCKYTPARILPAADPKTGDATDLSDVSLRSVSPVHLEYLGYMGVTGTLVASIITSGRLWGLISCHHYSPFFADHQMREVADGVARAFATRVSAIEELEKIDVESTLLTVREKLITAFNESEQIDPDLLASLAPELLEVVDADGVAVFAGNRVMRHGILPDEATLLRIRDFVGTGQPSGEDGIAGVLNTDEIGRRYPELAGAEVTGLAAGIIFMPLQVDAHNAVIWTRTEQVRHVRWAGNPALAKLENIAGARLSPRQSFASWQETVRGRSRPWSRQHLDSARGLRVLIEMMERKHYQQSFALLRASLGRLPDAVVITDASSADWRECIVVFVNAAYSRLTGRMAEAVAGLPMSALLGGDTEALAQSLDARAAVRISLRRDDETLVPGQVELEAVADRNGGITHWMSVHHPLG</sequence>
<dbReference type="GO" id="GO:0006355">
    <property type="term" value="P:regulation of DNA-templated transcription"/>
    <property type="evidence" value="ECO:0007669"/>
    <property type="project" value="InterPro"/>
</dbReference>
<dbReference type="GO" id="GO:0009584">
    <property type="term" value="P:detection of visible light"/>
    <property type="evidence" value="ECO:0007669"/>
    <property type="project" value="InterPro"/>
</dbReference>
<comment type="caution">
    <text evidence="6">The sequence shown here is derived from an EMBL/GenBank/DDBJ whole genome shotgun (WGS) entry which is preliminary data.</text>
</comment>